<dbReference type="Ensembl" id="ENSRNOT00000048225.3">
    <property type="protein sequence ID" value="ENSRNOP00000042754.1"/>
    <property type="gene ID" value="ENSRNOG00000033407.3"/>
</dbReference>
<dbReference type="PaxDb" id="10116-ENSRNOP00000042754"/>
<sequence length="110" mass="11822">MGSGGHSRLNGAFSLATSAAPLTSTPVLLLVWLHTEVGVKWLLPYTIGAPSLAAQLTVVLHKRPLLRGRESESGASETVYSVGYIGKSNQLSLHSDQDKHLTLFADHFIQ</sequence>
<protein>
    <submittedName>
        <fullName evidence="1">LRRGT00062</fullName>
    </submittedName>
</protein>
<reference evidence="2 3" key="2">
    <citation type="journal article" date="2004" name="Nature">
        <title>Genome sequence of the Brown Norway rat yields insights into mammalian evolution.</title>
        <authorList>
            <consortium name="Rat Genome Sequencing Project Consortium"/>
            <person name="Gibbs R.A."/>
            <person name="Weinstock G.M."/>
            <person name="Metzker M.L."/>
            <person name="Muzny D.M."/>
            <person name="Sodergren E.J."/>
            <person name="Scherer S."/>
            <person name="Scott G."/>
            <person name="Steffen D."/>
            <person name="Worley K.C."/>
            <person name="Burch P.E."/>
            <person name="Okwuonu G."/>
            <person name="Hines S."/>
            <person name="Lewis L."/>
            <person name="Deramo C."/>
            <person name="Delgado O."/>
            <person name="Dugan-Rocha S."/>
            <person name="Miner G."/>
            <person name="Morgan M."/>
            <person name="Hawes A."/>
            <person name="Gill R."/>
            <person name="Holt R.A."/>
            <person name="Adams M.D."/>
            <person name="Amanatides P.G."/>
            <person name="Baden-Tillson H."/>
            <person name="Barnstead M."/>
            <person name="Chin S."/>
            <person name="Evans C.A."/>
            <person name="Ferriera S."/>
            <person name="Fosler C."/>
            <person name="Glodek A."/>
            <person name="Gu Z."/>
            <person name="Jennings D."/>
            <person name="Kraft C.L."/>
            <person name="Nguyen T."/>
            <person name="Pfannkoch C.M."/>
            <person name="Sitter C."/>
            <person name="Sutton G.G."/>
            <person name="Venter J.C."/>
            <person name="Woodage T."/>
            <person name="Smith D."/>
            <person name="Lee H.-M."/>
            <person name="Gustafson E."/>
            <person name="Cahill P."/>
            <person name="Kana A."/>
            <person name="Doucette-Stamm L."/>
            <person name="Weinstock K."/>
            <person name="Fechtel K."/>
            <person name="Weiss R.B."/>
            <person name="Dunn D.M."/>
            <person name="Green E.D."/>
            <person name="Blakesley R.W."/>
            <person name="Bouffard G.G."/>
            <person name="De Jong P.J."/>
            <person name="Osoegawa K."/>
            <person name="Zhu B."/>
            <person name="Marra M."/>
            <person name="Schein J."/>
            <person name="Bosdet I."/>
            <person name="Fjell C."/>
            <person name="Jones S."/>
            <person name="Krzywinski M."/>
            <person name="Mathewson C."/>
            <person name="Siddiqui A."/>
            <person name="Wye N."/>
            <person name="McPherson J."/>
            <person name="Zhao S."/>
            <person name="Fraser C.M."/>
            <person name="Shetty J."/>
            <person name="Shatsman S."/>
            <person name="Geer K."/>
            <person name="Chen Y."/>
            <person name="Abramzon S."/>
            <person name="Nierman W.C."/>
            <person name="Havlak P.H."/>
            <person name="Chen R."/>
            <person name="Durbin K.J."/>
            <person name="Egan A."/>
            <person name="Ren Y."/>
            <person name="Song X.-Z."/>
            <person name="Li B."/>
            <person name="Liu Y."/>
            <person name="Qin X."/>
            <person name="Cawley S."/>
            <person name="Cooney A.J."/>
            <person name="D'Souza L.M."/>
            <person name="Martin K."/>
            <person name="Wu J.Q."/>
            <person name="Gonzalez-Garay M.L."/>
            <person name="Jackson A.R."/>
            <person name="Kalafus K.J."/>
            <person name="McLeod M.P."/>
            <person name="Milosavljevic A."/>
            <person name="Virk D."/>
            <person name="Volkov A."/>
            <person name="Wheeler D.A."/>
            <person name="Zhang Z."/>
            <person name="Bailey J.A."/>
            <person name="Eichler E.E."/>
            <person name="Tuzun E."/>
            <person name="Birney E."/>
            <person name="Mongin E."/>
            <person name="Ureta-Vidal A."/>
            <person name="Woodwark C."/>
            <person name="Zdobnov E."/>
            <person name="Bork P."/>
            <person name="Suyama M."/>
            <person name="Torrents D."/>
            <person name="Alexandersson M."/>
            <person name="Trask B.J."/>
            <person name="Young J.M."/>
            <person name="Huang H."/>
            <person name="Wang H."/>
            <person name="Xing H."/>
            <person name="Daniels S."/>
            <person name="Gietzen D."/>
            <person name="Schmidt J."/>
            <person name="Stevens K."/>
            <person name="Vitt U."/>
            <person name="Wingrove J."/>
            <person name="Camara F."/>
            <person name="Mar Alba M."/>
            <person name="Abril J.F."/>
            <person name="Guigo R."/>
            <person name="Smit A."/>
            <person name="Dubchak I."/>
            <person name="Rubin E.M."/>
            <person name="Couronne O."/>
            <person name="Poliakov A."/>
            <person name="Huebner N."/>
            <person name="Ganten D."/>
            <person name="Goesele C."/>
            <person name="Hummel O."/>
            <person name="Kreitler T."/>
            <person name="Lee Y.-A."/>
            <person name="Monti J."/>
            <person name="Schulz H."/>
            <person name="Zimdahl H."/>
            <person name="Himmelbauer H."/>
            <person name="Lehrach H."/>
            <person name="Jacob H.J."/>
            <person name="Bromberg S."/>
            <person name="Gullings-Handley J."/>
            <person name="Jensen-Seaman M.I."/>
            <person name="Kwitek A.E."/>
            <person name="Lazar J."/>
            <person name="Pasko D."/>
            <person name="Tonellato P.J."/>
            <person name="Twigger S."/>
            <person name="Ponting C.P."/>
            <person name="Duarte J.M."/>
            <person name="Rice S."/>
            <person name="Goodstadt L."/>
            <person name="Beatson S.A."/>
            <person name="Emes R.D."/>
            <person name="Winter E.E."/>
            <person name="Webber C."/>
            <person name="Brandt P."/>
            <person name="Nyakatura G."/>
            <person name="Adetobi M."/>
            <person name="Chiaromonte F."/>
            <person name="Elnitski L."/>
            <person name="Eswara P."/>
            <person name="Hardison R.C."/>
            <person name="Hou M."/>
            <person name="Kolbe D."/>
            <person name="Makova K."/>
            <person name="Miller W."/>
            <person name="Nekrutenko A."/>
            <person name="Riemer C."/>
            <person name="Schwartz S."/>
            <person name="Taylor J."/>
            <person name="Yang S."/>
            <person name="Zhang Y."/>
            <person name="Lindpaintner K."/>
            <person name="Andrews T.D."/>
            <person name="Caccamo M."/>
            <person name="Clamp M."/>
            <person name="Clarke L."/>
            <person name="Curwen V."/>
            <person name="Durbin R.M."/>
            <person name="Eyras E."/>
            <person name="Searle S.M."/>
            <person name="Cooper G.M."/>
            <person name="Batzoglou S."/>
            <person name="Brudno M."/>
            <person name="Sidow A."/>
            <person name="Stone E.A."/>
            <person name="Payseur B.A."/>
            <person name="Bourque G."/>
            <person name="Lopez-Otin C."/>
            <person name="Puente X.S."/>
            <person name="Chakrabarti K."/>
            <person name="Chatterji S."/>
            <person name="Dewey C."/>
            <person name="Pachter L."/>
            <person name="Bray N."/>
            <person name="Yap V.B."/>
            <person name="Caspi A."/>
            <person name="Tesler G."/>
            <person name="Pevzner P.A."/>
            <person name="Haussler D."/>
            <person name="Roskin K.M."/>
            <person name="Baertsch R."/>
            <person name="Clawson H."/>
            <person name="Furey T.S."/>
            <person name="Hinrichs A.S."/>
            <person name="Karolchik D."/>
            <person name="Kent W.J."/>
            <person name="Rosenbloom K.R."/>
            <person name="Trumbower H."/>
            <person name="Weirauch M."/>
            <person name="Cooper D.N."/>
            <person name="Stenson P.D."/>
            <person name="Ma B."/>
            <person name="Brent M."/>
            <person name="Arumugam M."/>
            <person name="Shteynberg D."/>
            <person name="Copley R.R."/>
            <person name="Taylor M.S."/>
            <person name="Riethman H."/>
            <person name="Mudunuri U."/>
            <person name="Peterson J."/>
            <person name="Guyer M."/>
            <person name="Felsenfeld A."/>
            <person name="Old S."/>
            <person name="Mockrin S."/>
            <person name="Collins F.S."/>
        </authorList>
    </citation>
    <scope>NUCLEOTIDE SEQUENCE [LARGE SCALE GENOMIC DNA]</scope>
    <source>
        <strain evidence="2 3">Brown Norway</strain>
    </source>
</reference>
<reference evidence="1" key="1">
    <citation type="submission" date="2003-09" db="EMBL/GenBank/DDBJ databases">
        <title>Liver regeneration after PH.</title>
        <authorList>
            <person name="Xu C.S."/>
            <person name="Chang C.F."/>
            <person name="Han H.P."/>
            <person name="Wang G.P."/>
            <person name="Chai L.Q."/>
            <person name="Yuan J.Y."/>
            <person name="Yang K.J."/>
            <person name="Zhao L.F."/>
            <person name="Ma H."/>
            <person name="Wang L."/>
            <person name="Wang S.F."/>
            <person name="Xing X.K."/>
            <person name="Shen G.M."/>
            <person name="Shi J.B."/>
            <person name="Rahman S."/>
            <person name="Wang Q.N."/>
            <person name="Zhang J.B."/>
        </authorList>
    </citation>
    <scope>NUCLEOTIDE SEQUENCE</scope>
    <source>
        <strain evidence="1">Sprague-Dawley</strain>
    </source>
</reference>
<dbReference type="AlphaFoldDB" id="A6K0S5"/>
<accession>A6K0S5</accession>
<accession>Q6TUI2</accession>
<evidence type="ECO:0000313" key="1">
    <source>
        <dbReference type="EMBL" id="AAQ91018.1"/>
    </source>
</evidence>
<reference evidence="2" key="3">
    <citation type="submission" date="2025-05" db="UniProtKB">
        <authorList>
            <consortium name="Ensembl"/>
        </authorList>
    </citation>
    <scope>IDENTIFICATION</scope>
    <source>
        <strain evidence="2">Brown Norway</strain>
    </source>
</reference>
<evidence type="ECO:0000313" key="3">
    <source>
        <dbReference type="Proteomes" id="UP000002494"/>
    </source>
</evidence>
<evidence type="ECO:0000313" key="2">
    <source>
        <dbReference type="Ensembl" id="ENSRNOP00000042754.1"/>
    </source>
</evidence>
<keyword evidence="3" id="KW-1185">Reference proteome</keyword>
<proteinExistence type="evidence at transcript level"/>
<organism evidence="1">
    <name type="scientific">Rattus norvegicus</name>
    <name type="common">Rat</name>
    <dbReference type="NCBI Taxonomy" id="10116"/>
    <lineage>
        <taxon>Eukaryota</taxon>
        <taxon>Metazoa</taxon>
        <taxon>Chordata</taxon>
        <taxon>Craniata</taxon>
        <taxon>Vertebrata</taxon>
        <taxon>Euteleostomi</taxon>
        <taxon>Mammalia</taxon>
        <taxon>Eutheria</taxon>
        <taxon>Euarchontoglires</taxon>
        <taxon>Glires</taxon>
        <taxon>Rodentia</taxon>
        <taxon>Myomorpha</taxon>
        <taxon>Muroidea</taxon>
        <taxon>Muridae</taxon>
        <taxon>Murinae</taxon>
        <taxon>Rattus</taxon>
    </lineage>
</organism>
<dbReference type="EMBL" id="AY387048">
    <property type="protein sequence ID" value="AAQ91018.1"/>
    <property type="molecule type" value="mRNA"/>
</dbReference>
<dbReference type="Proteomes" id="UP000002494">
    <property type="component" value="Chromosome 4"/>
</dbReference>
<dbReference type="Bgee" id="ENSRNOG00000033407">
    <property type="expression patterns" value="Expressed in lung and 8 other cell types or tissues"/>
</dbReference>
<dbReference type="HOGENOM" id="CLU_2170261_0_0_1"/>
<name>A6K0S5_RAT</name>